<evidence type="ECO:0000313" key="3">
    <source>
        <dbReference type="Proteomes" id="UP000199533"/>
    </source>
</evidence>
<dbReference type="Proteomes" id="UP000199533">
    <property type="component" value="Unassembled WGS sequence"/>
</dbReference>
<organism evidence="2 3">
    <name type="scientific">Nitrosomonas aestuarii</name>
    <dbReference type="NCBI Taxonomy" id="52441"/>
    <lineage>
        <taxon>Bacteria</taxon>
        <taxon>Pseudomonadati</taxon>
        <taxon>Pseudomonadota</taxon>
        <taxon>Betaproteobacteria</taxon>
        <taxon>Nitrosomonadales</taxon>
        <taxon>Nitrosomonadaceae</taxon>
        <taxon>Nitrosomonas</taxon>
    </lineage>
</organism>
<evidence type="ECO:0000313" key="2">
    <source>
        <dbReference type="EMBL" id="SFK28030.1"/>
    </source>
</evidence>
<accession>A0A1I3Y8J3</accession>
<feature type="chain" id="PRO_5011521443" description="Lipoprotein" evidence="1">
    <location>
        <begin position="20"/>
        <end position="162"/>
    </location>
</feature>
<keyword evidence="1" id="KW-0732">Signal</keyword>
<proteinExistence type="predicted"/>
<reference evidence="3" key="1">
    <citation type="submission" date="2016-10" db="EMBL/GenBank/DDBJ databases">
        <authorList>
            <person name="Varghese N."/>
            <person name="Submissions S."/>
        </authorList>
    </citation>
    <scope>NUCLEOTIDE SEQUENCE [LARGE SCALE GENOMIC DNA]</scope>
    <source>
        <strain evidence="3">Nm69</strain>
    </source>
</reference>
<protein>
    <recommendedName>
        <fullName evidence="4">Lipoprotein</fullName>
    </recommendedName>
</protein>
<sequence>MKNRLIIVTILTASLAACAAINSKDKPLRYEETVSGGHTALAYCVADKLNADVRWLMQLYHYIFRIYPDIETSQIYAYDTRFLPYIYSSNSPQNPDAIREYVNKSPEILLDVKNMIPAEYVYGFVLTIKNTSSTMSVASMKGDKYVSRIAWDYLQKCASTEN</sequence>
<dbReference type="OrthoDB" id="8547069at2"/>
<keyword evidence="3" id="KW-1185">Reference proteome</keyword>
<gene>
    <name evidence="2" type="ORF">SAMN05216302_100376</name>
</gene>
<dbReference type="EMBL" id="FOSP01000003">
    <property type="protein sequence ID" value="SFK28030.1"/>
    <property type="molecule type" value="Genomic_DNA"/>
</dbReference>
<evidence type="ECO:0008006" key="4">
    <source>
        <dbReference type="Google" id="ProtNLM"/>
    </source>
</evidence>
<dbReference type="RefSeq" id="WP_090697031.1">
    <property type="nucleotide sequence ID" value="NZ_FOSP01000003.1"/>
</dbReference>
<feature type="signal peptide" evidence="1">
    <location>
        <begin position="1"/>
        <end position="19"/>
    </location>
</feature>
<evidence type="ECO:0000256" key="1">
    <source>
        <dbReference type="SAM" id="SignalP"/>
    </source>
</evidence>
<dbReference type="AlphaFoldDB" id="A0A1I3Y8J3"/>
<name>A0A1I3Y8J3_9PROT</name>
<dbReference type="PROSITE" id="PS51257">
    <property type="entry name" value="PROKAR_LIPOPROTEIN"/>
    <property type="match status" value="1"/>
</dbReference>